<dbReference type="Gene3D" id="3.40.50.2300">
    <property type="match status" value="1"/>
</dbReference>
<dbReference type="InterPro" id="IPR005467">
    <property type="entry name" value="His_kinase_dom"/>
</dbReference>
<dbReference type="CDD" id="cd17574">
    <property type="entry name" value="REC_OmpR"/>
    <property type="match status" value="1"/>
</dbReference>
<evidence type="ECO:0000313" key="5">
    <source>
        <dbReference type="EMBL" id="MDN5203040.1"/>
    </source>
</evidence>
<dbReference type="PROSITE" id="PS50109">
    <property type="entry name" value="HIS_KIN"/>
    <property type="match status" value="1"/>
</dbReference>
<evidence type="ECO:0000256" key="1">
    <source>
        <dbReference type="ARBA" id="ARBA00022553"/>
    </source>
</evidence>
<dbReference type="Pfam" id="PF00072">
    <property type="entry name" value="Response_reg"/>
    <property type="match status" value="1"/>
</dbReference>
<dbReference type="SMART" id="SM00387">
    <property type="entry name" value="HATPase_c"/>
    <property type="match status" value="1"/>
</dbReference>
<dbReference type="InterPro" id="IPR001789">
    <property type="entry name" value="Sig_transdc_resp-reg_receiver"/>
</dbReference>
<dbReference type="PROSITE" id="PS50110">
    <property type="entry name" value="RESPONSE_REGULATORY"/>
    <property type="match status" value="1"/>
</dbReference>
<dbReference type="Proteomes" id="UP001172082">
    <property type="component" value="Unassembled WGS sequence"/>
</dbReference>
<feature type="modified residue" description="4-aspartylphosphate" evidence="2">
    <location>
        <position position="52"/>
    </location>
</feature>
<accession>A0ABT8KU78</accession>
<dbReference type="RefSeq" id="WP_346753062.1">
    <property type="nucleotide sequence ID" value="NZ_JAUJEA010000006.1"/>
</dbReference>
<keyword evidence="1 2" id="KW-0597">Phosphoprotein</keyword>
<feature type="domain" description="Histidine kinase" evidence="3">
    <location>
        <begin position="260"/>
        <end position="358"/>
    </location>
</feature>
<dbReference type="InterPro" id="IPR036890">
    <property type="entry name" value="HATPase_C_sf"/>
</dbReference>
<protein>
    <submittedName>
        <fullName evidence="5">Response regulator</fullName>
    </submittedName>
</protein>
<feature type="domain" description="Response regulatory" evidence="4">
    <location>
        <begin position="3"/>
        <end position="119"/>
    </location>
</feature>
<dbReference type="Gene3D" id="3.30.565.10">
    <property type="entry name" value="Histidine kinase-like ATPase, C-terminal domain"/>
    <property type="match status" value="1"/>
</dbReference>
<dbReference type="EMBL" id="JAUJEA010000006">
    <property type="protein sequence ID" value="MDN5203040.1"/>
    <property type="molecule type" value="Genomic_DNA"/>
</dbReference>
<dbReference type="SUPFAM" id="SSF55874">
    <property type="entry name" value="ATPase domain of HSP90 chaperone/DNA topoisomerase II/histidine kinase"/>
    <property type="match status" value="1"/>
</dbReference>
<comment type="caution">
    <text evidence="5">The sequence shown here is derived from an EMBL/GenBank/DDBJ whole genome shotgun (WGS) entry which is preliminary data.</text>
</comment>
<name>A0ABT8KU78_9BACT</name>
<gene>
    <name evidence="5" type="ORF">QQ008_16750</name>
</gene>
<dbReference type="Pfam" id="PF02518">
    <property type="entry name" value="HATPase_c"/>
    <property type="match status" value="1"/>
</dbReference>
<evidence type="ECO:0000259" key="3">
    <source>
        <dbReference type="PROSITE" id="PS50109"/>
    </source>
</evidence>
<dbReference type="InterPro" id="IPR011006">
    <property type="entry name" value="CheY-like_superfamily"/>
</dbReference>
<dbReference type="SUPFAM" id="SSF52172">
    <property type="entry name" value="CheY-like"/>
    <property type="match status" value="1"/>
</dbReference>
<evidence type="ECO:0000259" key="4">
    <source>
        <dbReference type="PROSITE" id="PS50110"/>
    </source>
</evidence>
<evidence type="ECO:0000313" key="6">
    <source>
        <dbReference type="Proteomes" id="UP001172082"/>
    </source>
</evidence>
<dbReference type="InterPro" id="IPR003594">
    <property type="entry name" value="HATPase_dom"/>
</dbReference>
<proteinExistence type="predicted"/>
<dbReference type="SMART" id="SM00448">
    <property type="entry name" value="REC"/>
    <property type="match status" value="1"/>
</dbReference>
<sequence length="358" mass="40487">MKKILVIEDDQNVRESIAELLSLKPYEVATAENGLEGVRMAKETNPDLIICDVMMPESDGYEVLGKLRSDEYNSDVPFIFLTAKAEKTSLRQGMNLGADDYITKPFKAEELFEAIEARIIKQEKAGKAMTSRIKLSQPLNEAIANNKIASSFVNIQGLSNMILDYFEDYTEDAIKEIIEDIRSSATKAERVIKNAVLYQSLVEAENDETRAREFKDVHCNCIEEIIRTKMFGIAKNYDRERDIFFKEVEKRNLGISFEGLSAIIHEVIDNAFKFSKKGSVVTVSGAVVQSKYILTIEDKGMGVSKSQLGELFSDRQNTRYALSGLVLVHKLMRFLNNDIKIESYLEQGTKVMLSFSLH</sequence>
<dbReference type="PANTHER" id="PTHR43547">
    <property type="entry name" value="TWO-COMPONENT HISTIDINE KINASE"/>
    <property type="match status" value="1"/>
</dbReference>
<reference evidence="5" key="1">
    <citation type="submission" date="2023-06" db="EMBL/GenBank/DDBJ databases">
        <title>Genomic of Parafulvivirga corallium.</title>
        <authorList>
            <person name="Wang G."/>
        </authorList>
    </citation>
    <scope>NUCLEOTIDE SEQUENCE</scope>
    <source>
        <strain evidence="5">BMA10</strain>
    </source>
</reference>
<keyword evidence="6" id="KW-1185">Reference proteome</keyword>
<organism evidence="5 6">
    <name type="scientific">Splendidivirga corallicola</name>
    <dbReference type="NCBI Taxonomy" id="3051826"/>
    <lineage>
        <taxon>Bacteria</taxon>
        <taxon>Pseudomonadati</taxon>
        <taxon>Bacteroidota</taxon>
        <taxon>Cytophagia</taxon>
        <taxon>Cytophagales</taxon>
        <taxon>Splendidivirgaceae</taxon>
        <taxon>Splendidivirga</taxon>
    </lineage>
</organism>
<evidence type="ECO:0000256" key="2">
    <source>
        <dbReference type="PROSITE-ProRule" id="PRU00169"/>
    </source>
</evidence>
<dbReference type="PANTHER" id="PTHR43547:SF2">
    <property type="entry name" value="HYBRID SIGNAL TRANSDUCTION HISTIDINE KINASE C"/>
    <property type="match status" value="1"/>
</dbReference>